<evidence type="ECO:0000256" key="1">
    <source>
        <dbReference type="SAM" id="MobiDB-lite"/>
    </source>
</evidence>
<evidence type="ECO:0000313" key="2">
    <source>
        <dbReference type="EMBL" id="VDM61584.1"/>
    </source>
</evidence>
<accession>A0A0R3PVE7</accession>
<dbReference type="WBParaSite" id="ACOC_0000999801-mRNA-1">
    <property type="protein sequence ID" value="ACOC_0000999801-mRNA-1"/>
    <property type="gene ID" value="ACOC_0000999801"/>
</dbReference>
<dbReference type="Proteomes" id="UP000267027">
    <property type="component" value="Unassembled WGS sequence"/>
</dbReference>
<sequence length="72" mass="7718">MNVTEVEVHRRPQFVDDDEDHPDGDSPPIEIGAGQLDTPGTNANPLAPNITMPHPSSGDVEGSFSCYEIMVA</sequence>
<dbReference type="AlphaFoldDB" id="A0A0R3PVE7"/>
<organism evidence="4">
    <name type="scientific">Angiostrongylus costaricensis</name>
    <name type="common">Nematode worm</name>
    <dbReference type="NCBI Taxonomy" id="334426"/>
    <lineage>
        <taxon>Eukaryota</taxon>
        <taxon>Metazoa</taxon>
        <taxon>Ecdysozoa</taxon>
        <taxon>Nematoda</taxon>
        <taxon>Chromadorea</taxon>
        <taxon>Rhabditida</taxon>
        <taxon>Rhabditina</taxon>
        <taxon>Rhabditomorpha</taxon>
        <taxon>Strongyloidea</taxon>
        <taxon>Metastrongylidae</taxon>
        <taxon>Angiostrongylus</taxon>
    </lineage>
</organism>
<keyword evidence="3" id="KW-1185">Reference proteome</keyword>
<feature type="region of interest" description="Disordered" evidence="1">
    <location>
        <begin position="1"/>
        <end position="61"/>
    </location>
</feature>
<evidence type="ECO:0000313" key="4">
    <source>
        <dbReference type="WBParaSite" id="ACOC_0000999801-mRNA-1"/>
    </source>
</evidence>
<feature type="compositionally biased region" description="Basic and acidic residues" evidence="1">
    <location>
        <begin position="1"/>
        <end position="14"/>
    </location>
</feature>
<dbReference type="OrthoDB" id="5875567at2759"/>
<name>A0A0R3PVE7_ANGCS</name>
<reference evidence="2 3" key="2">
    <citation type="submission" date="2018-11" db="EMBL/GenBank/DDBJ databases">
        <authorList>
            <consortium name="Pathogen Informatics"/>
        </authorList>
    </citation>
    <scope>NUCLEOTIDE SEQUENCE [LARGE SCALE GENOMIC DNA]</scope>
    <source>
        <strain evidence="2 3">Costa Rica</strain>
    </source>
</reference>
<dbReference type="EMBL" id="UYYA01004390">
    <property type="protein sequence ID" value="VDM61584.1"/>
    <property type="molecule type" value="Genomic_DNA"/>
</dbReference>
<evidence type="ECO:0000313" key="3">
    <source>
        <dbReference type="Proteomes" id="UP000267027"/>
    </source>
</evidence>
<protein>
    <submittedName>
        <fullName evidence="2 4">Uncharacterized protein</fullName>
    </submittedName>
</protein>
<gene>
    <name evidence="2" type="ORF">ACOC_LOCUS9999</name>
</gene>
<proteinExistence type="predicted"/>
<reference evidence="4" key="1">
    <citation type="submission" date="2017-02" db="UniProtKB">
        <authorList>
            <consortium name="WormBaseParasite"/>
        </authorList>
    </citation>
    <scope>IDENTIFICATION</scope>
</reference>